<keyword evidence="8" id="KW-1185">Reference proteome</keyword>
<dbReference type="Proteomes" id="UP000190541">
    <property type="component" value="Unassembled WGS sequence"/>
</dbReference>
<reference evidence="7 8" key="1">
    <citation type="submission" date="2017-02" db="EMBL/GenBank/DDBJ databases">
        <authorList>
            <person name="Peterson S.W."/>
        </authorList>
    </citation>
    <scope>NUCLEOTIDE SEQUENCE [LARGE SCALE GENOMIC DNA]</scope>
    <source>
        <strain evidence="7 8">DSM 22899</strain>
    </source>
</reference>
<keyword evidence="2" id="KW-0805">Transcription regulation</keyword>
<dbReference type="InterPro" id="IPR007627">
    <property type="entry name" value="RNA_pol_sigma70_r2"/>
</dbReference>
<accession>A0A1T5A0Y4</accession>
<dbReference type="SUPFAM" id="SSF88659">
    <property type="entry name" value="Sigma3 and sigma4 domains of RNA polymerase sigma factors"/>
    <property type="match status" value="1"/>
</dbReference>
<keyword evidence="4" id="KW-0804">Transcription</keyword>
<keyword evidence="3" id="KW-0731">Sigma factor</keyword>
<evidence type="ECO:0000256" key="1">
    <source>
        <dbReference type="ARBA" id="ARBA00010641"/>
    </source>
</evidence>
<dbReference type="STRING" id="623280.SAMN05660226_00415"/>
<evidence type="ECO:0000313" key="8">
    <source>
        <dbReference type="Proteomes" id="UP000190541"/>
    </source>
</evidence>
<evidence type="ECO:0000256" key="4">
    <source>
        <dbReference type="ARBA" id="ARBA00023163"/>
    </source>
</evidence>
<dbReference type="InterPro" id="IPR013325">
    <property type="entry name" value="RNA_pol_sigma_r2"/>
</dbReference>
<evidence type="ECO:0000256" key="2">
    <source>
        <dbReference type="ARBA" id="ARBA00023015"/>
    </source>
</evidence>
<dbReference type="CDD" id="cd06171">
    <property type="entry name" value="Sigma70_r4"/>
    <property type="match status" value="1"/>
</dbReference>
<dbReference type="InterPro" id="IPR013249">
    <property type="entry name" value="RNA_pol_sigma70_r4_t2"/>
</dbReference>
<dbReference type="Pfam" id="PF04542">
    <property type="entry name" value="Sigma70_r2"/>
    <property type="match status" value="1"/>
</dbReference>
<proteinExistence type="inferred from homology"/>
<dbReference type="Gene3D" id="1.10.1740.10">
    <property type="match status" value="1"/>
</dbReference>
<dbReference type="AlphaFoldDB" id="A0A1T5A0Y4"/>
<sequence length="195" mass="22582">MPIQRKHPSGMQDTTGNTAIIKKLKTGDQTAYKELYLRYYPKLIGIGRKFNFSLLSPEDFVHETFLKLHKNRHLLKEDVLLDKQIFVICKNIILNHIKKEKRNTALDTSDFLLETDGRAPNEALETAREAALERLIKKLPEKQEQIFRMHKINGYSYKEIEALTGLSPKTIANHLYLANKFLRAHAQNEASLRDP</sequence>
<organism evidence="7 8">
    <name type="scientific">Parapedobacter luteus</name>
    <dbReference type="NCBI Taxonomy" id="623280"/>
    <lineage>
        <taxon>Bacteria</taxon>
        <taxon>Pseudomonadati</taxon>
        <taxon>Bacteroidota</taxon>
        <taxon>Sphingobacteriia</taxon>
        <taxon>Sphingobacteriales</taxon>
        <taxon>Sphingobacteriaceae</taxon>
        <taxon>Parapedobacter</taxon>
    </lineage>
</organism>
<dbReference type="InterPro" id="IPR039425">
    <property type="entry name" value="RNA_pol_sigma-70-like"/>
</dbReference>
<dbReference type="InterPro" id="IPR014284">
    <property type="entry name" value="RNA_pol_sigma-70_dom"/>
</dbReference>
<feature type="domain" description="RNA polymerase sigma-70 region 2" evidence="5">
    <location>
        <begin position="35"/>
        <end position="102"/>
    </location>
</feature>
<comment type="similarity">
    <text evidence="1">Belongs to the sigma-70 factor family. ECF subfamily.</text>
</comment>
<feature type="domain" description="RNA polymerase sigma factor 70 region 4 type 2" evidence="6">
    <location>
        <begin position="131"/>
        <end position="180"/>
    </location>
</feature>
<gene>
    <name evidence="7" type="ORF">SAMN05660226_00415</name>
</gene>
<dbReference type="SUPFAM" id="SSF88946">
    <property type="entry name" value="Sigma2 domain of RNA polymerase sigma factors"/>
    <property type="match status" value="1"/>
</dbReference>
<dbReference type="GO" id="GO:0003677">
    <property type="term" value="F:DNA binding"/>
    <property type="evidence" value="ECO:0007669"/>
    <property type="project" value="InterPro"/>
</dbReference>
<evidence type="ECO:0000313" key="7">
    <source>
        <dbReference type="EMBL" id="SKB28694.1"/>
    </source>
</evidence>
<evidence type="ECO:0000259" key="5">
    <source>
        <dbReference type="Pfam" id="PF04542"/>
    </source>
</evidence>
<dbReference type="NCBIfam" id="TIGR02937">
    <property type="entry name" value="sigma70-ECF"/>
    <property type="match status" value="1"/>
</dbReference>
<dbReference type="GO" id="GO:0016987">
    <property type="term" value="F:sigma factor activity"/>
    <property type="evidence" value="ECO:0007669"/>
    <property type="project" value="UniProtKB-KW"/>
</dbReference>
<dbReference type="InterPro" id="IPR013324">
    <property type="entry name" value="RNA_pol_sigma_r3/r4-like"/>
</dbReference>
<dbReference type="PANTHER" id="PTHR43133">
    <property type="entry name" value="RNA POLYMERASE ECF-TYPE SIGMA FACTO"/>
    <property type="match status" value="1"/>
</dbReference>
<dbReference type="Gene3D" id="1.10.10.10">
    <property type="entry name" value="Winged helix-like DNA-binding domain superfamily/Winged helix DNA-binding domain"/>
    <property type="match status" value="1"/>
</dbReference>
<evidence type="ECO:0000259" key="6">
    <source>
        <dbReference type="Pfam" id="PF08281"/>
    </source>
</evidence>
<dbReference type="GO" id="GO:0006352">
    <property type="term" value="P:DNA-templated transcription initiation"/>
    <property type="evidence" value="ECO:0007669"/>
    <property type="project" value="InterPro"/>
</dbReference>
<protein>
    <submittedName>
        <fullName evidence="7">RNA polymerase sigma-70 factor, ECF subfamily</fullName>
    </submittedName>
</protein>
<dbReference type="InterPro" id="IPR036388">
    <property type="entry name" value="WH-like_DNA-bd_sf"/>
</dbReference>
<dbReference type="EMBL" id="FUYS01000001">
    <property type="protein sequence ID" value="SKB28694.1"/>
    <property type="molecule type" value="Genomic_DNA"/>
</dbReference>
<evidence type="ECO:0000256" key="3">
    <source>
        <dbReference type="ARBA" id="ARBA00023082"/>
    </source>
</evidence>
<dbReference type="Pfam" id="PF08281">
    <property type="entry name" value="Sigma70_r4_2"/>
    <property type="match status" value="1"/>
</dbReference>
<dbReference type="PANTHER" id="PTHR43133:SF46">
    <property type="entry name" value="RNA POLYMERASE SIGMA-70 FACTOR ECF SUBFAMILY"/>
    <property type="match status" value="1"/>
</dbReference>
<name>A0A1T5A0Y4_9SPHI</name>